<dbReference type="SMART" id="SM01052">
    <property type="entry name" value="CAP_GLY"/>
    <property type="match status" value="1"/>
</dbReference>
<dbReference type="InterPro" id="IPR000938">
    <property type="entry name" value="CAP-Gly_domain"/>
</dbReference>
<feature type="region of interest" description="Disordered" evidence="2">
    <location>
        <begin position="149"/>
        <end position="193"/>
    </location>
</feature>
<dbReference type="PANTHER" id="PTHR13958">
    <property type="entry name" value="CENTROSOME-ASSOCIATED PROTEIN 350"/>
    <property type="match status" value="1"/>
</dbReference>
<feature type="compositionally biased region" description="Basic and acidic residues" evidence="2">
    <location>
        <begin position="757"/>
        <end position="766"/>
    </location>
</feature>
<dbReference type="PANTHER" id="PTHR13958:SF3">
    <property type="entry name" value="CAP-GLY DOMAIN-CONTAINING PROTEIN-RELATED"/>
    <property type="match status" value="1"/>
</dbReference>
<dbReference type="InterPro" id="IPR036859">
    <property type="entry name" value="CAP-Gly_dom_sf"/>
</dbReference>
<feature type="non-terminal residue" evidence="4">
    <location>
        <position position="1685"/>
    </location>
</feature>
<organism evidence="4 5">
    <name type="scientific">Polypterus senegalus</name>
    <name type="common">Senegal bichir</name>
    <dbReference type="NCBI Taxonomy" id="55291"/>
    <lineage>
        <taxon>Eukaryota</taxon>
        <taxon>Metazoa</taxon>
        <taxon>Chordata</taxon>
        <taxon>Craniata</taxon>
        <taxon>Vertebrata</taxon>
        <taxon>Euteleostomi</taxon>
        <taxon>Actinopterygii</taxon>
        <taxon>Polypteriformes</taxon>
        <taxon>Polypteridae</taxon>
        <taxon>Polypterus</taxon>
    </lineage>
</organism>
<evidence type="ECO:0000259" key="3">
    <source>
        <dbReference type="PROSITE" id="PS50245"/>
    </source>
</evidence>
<evidence type="ECO:0000256" key="1">
    <source>
        <dbReference type="SAM" id="Coils"/>
    </source>
</evidence>
<dbReference type="PROSITE" id="PS50245">
    <property type="entry name" value="CAP_GLY_2"/>
    <property type="match status" value="1"/>
</dbReference>
<accession>A0ABS2Z042</accession>
<dbReference type="EMBL" id="JAAWVN010015398">
    <property type="protein sequence ID" value="MBN3292098.1"/>
    <property type="molecule type" value="Genomic_DNA"/>
</dbReference>
<feature type="region of interest" description="Disordered" evidence="2">
    <location>
        <begin position="1425"/>
        <end position="1486"/>
    </location>
</feature>
<dbReference type="InterPro" id="IPR028750">
    <property type="entry name" value="CEP350/CC187"/>
</dbReference>
<proteinExistence type="predicted"/>
<reference evidence="4" key="1">
    <citation type="journal article" date="2021" name="Cell">
        <title>Tracing the genetic footprints of vertebrate landing in non-teleost ray-finned fishes.</title>
        <authorList>
            <person name="Bi X."/>
            <person name="Wang K."/>
            <person name="Yang L."/>
            <person name="Pan H."/>
            <person name="Jiang H."/>
            <person name="Wei Q."/>
            <person name="Fang M."/>
            <person name="Yu H."/>
            <person name="Zhu C."/>
            <person name="Cai Y."/>
            <person name="He Y."/>
            <person name="Gan X."/>
            <person name="Zeng H."/>
            <person name="Yu D."/>
            <person name="Zhu Y."/>
            <person name="Jiang H."/>
            <person name="Qiu Q."/>
            <person name="Yang H."/>
            <person name="Zhang Y.E."/>
            <person name="Wang W."/>
            <person name="Zhu M."/>
            <person name="He S."/>
            <person name="Zhang G."/>
        </authorList>
    </citation>
    <scope>NUCLEOTIDE SEQUENCE</scope>
    <source>
        <strain evidence="4">Bchr_001</strain>
    </source>
</reference>
<gene>
    <name evidence="4" type="primary">Cep350_0</name>
    <name evidence="4" type="ORF">GTO92_0013644</name>
</gene>
<protein>
    <submittedName>
        <fullName evidence="4">CE350 protein</fullName>
    </submittedName>
</protein>
<feature type="compositionally biased region" description="Basic and acidic residues" evidence="2">
    <location>
        <begin position="160"/>
        <end position="185"/>
    </location>
</feature>
<feature type="coiled-coil region" evidence="1">
    <location>
        <begin position="557"/>
        <end position="587"/>
    </location>
</feature>
<evidence type="ECO:0000313" key="5">
    <source>
        <dbReference type="Proteomes" id="UP001166052"/>
    </source>
</evidence>
<feature type="region of interest" description="Disordered" evidence="2">
    <location>
        <begin position="865"/>
        <end position="924"/>
    </location>
</feature>
<feature type="compositionally biased region" description="Basic and acidic residues" evidence="2">
    <location>
        <begin position="1444"/>
        <end position="1469"/>
    </location>
</feature>
<evidence type="ECO:0000313" key="4">
    <source>
        <dbReference type="EMBL" id="MBN3292098.1"/>
    </source>
</evidence>
<feature type="compositionally biased region" description="Acidic residues" evidence="2">
    <location>
        <begin position="1434"/>
        <end position="1443"/>
    </location>
</feature>
<feature type="domain" description="CAP-Gly" evidence="3">
    <location>
        <begin position="1373"/>
        <end position="1415"/>
    </location>
</feature>
<feature type="compositionally biased region" description="Polar residues" evidence="2">
    <location>
        <begin position="1476"/>
        <end position="1486"/>
    </location>
</feature>
<evidence type="ECO:0000256" key="2">
    <source>
        <dbReference type="SAM" id="MobiDB-lite"/>
    </source>
</evidence>
<keyword evidence="1" id="KW-0175">Coiled coil</keyword>
<dbReference type="Pfam" id="PF01302">
    <property type="entry name" value="CAP_GLY"/>
    <property type="match status" value="1"/>
</dbReference>
<feature type="compositionally biased region" description="Basic and acidic residues" evidence="2">
    <location>
        <begin position="719"/>
        <end position="732"/>
    </location>
</feature>
<dbReference type="Gene3D" id="2.30.30.190">
    <property type="entry name" value="CAP Gly-rich-like domain"/>
    <property type="match status" value="1"/>
</dbReference>
<keyword evidence="5" id="KW-1185">Reference proteome</keyword>
<feature type="compositionally biased region" description="Basic and acidic residues" evidence="2">
    <location>
        <begin position="778"/>
        <end position="793"/>
    </location>
</feature>
<dbReference type="Proteomes" id="UP001166052">
    <property type="component" value="Unassembled WGS sequence"/>
</dbReference>
<comment type="caution">
    <text evidence="4">The sequence shown here is derived from an EMBL/GenBank/DDBJ whole genome shotgun (WGS) entry which is preliminary data.</text>
</comment>
<feature type="region of interest" description="Disordered" evidence="2">
    <location>
        <begin position="712"/>
        <end position="793"/>
    </location>
</feature>
<name>A0ABS2Z042_POLSE</name>
<feature type="compositionally biased region" description="Basic and acidic residues" evidence="2">
    <location>
        <begin position="877"/>
        <end position="924"/>
    </location>
</feature>
<feature type="region of interest" description="Disordered" evidence="2">
    <location>
        <begin position="1289"/>
        <end position="1331"/>
    </location>
</feature>
<feature type="non-terminal residue" evidence="4">
    <location>
        <position position="1"/>
    </location>
</feature>
<dbReference type="SUPFAM" id="SSF74924">
    <property type="entry name" value="Cap-Gly domain"/>
    <property type="match status" value="1"/>
</dbReference>
<sequence length="1685" mass="190098">MTKQYIQVRVAYRAPYIFVSLRPWSSLGKVSNNENGHPVNRRNLKADKHRIENIRRKLSWTDDTSLKMQRNRAEEHIFPSAHFLTSQEMDHRRQLLRTGSAPGIKLHILRDQILQQQMNHQAALNNGLDHVIEIYRQGEITRKVRKVTFATLPPPSTGMKSKDRGRERLQNDGEKKSDNKKDRVKGQGKQSIRVSSWREGQRLVRLLLGPPPKHFIPETEKEERVQDYPSGAIVLKNTPENNCMKLEAQIPCPTPTASKHCGTNGKVTSNGNKENTELHQPQGPQKARSYNVEEVRAFMDRREQERKKQAVQDRRKVNLEMETKKERILEVLKKQREAVSKTRHSPGQHKRLDRGVRKMKGQHLTGLILHDESAKKYKEEMMWRAHGLIPPDKRHVNDELNGFVWRRRAADNVISRDSASDVCNSSPLRLADLALQGNVSDGSVTLSKAAGDALLIKAERVQALREVADALAARVDTQAAKLVARGGKVKLPTGGEPRPVLGGHRPRIALDLDDSTSISEELPWSEEVGEIRADCSGRHSGLWYLAKGDETKLADIIEKQEEVVKKLRLEQAEIQHLKSLHQSARQQRKLLLQHQREIVGIQQSAAQLHKDLQEVSADHLKRELAIDHLIGNLKKDLEKTQGLAYIKSLEAMLYGVPVGSVAGEQHKIPSSVMECYKTTEEKSPVNTGKVKKRQVSVLYKFKKTTGYSFGLPHSILDNQPRKSGESDGRTMENDPYSMKIIQSELRNGDTDNQSSVEKPRDNKEASCEEVQYSTADSTKTDEQSPEDEAFRAQESECKNIKHHRAGCDDNLFISEDSAQHQMSSVPSEDSQKLQKNMELCSSHPDIQTLSSSASSFKMGVVTTDLEDGKCPDGSPLLREDRKASATSSEDKWMADKRSADNHDLDCVNREHDPVEERSSDHKEDLPFSSDLLKLRLSPIPSDENTESCPSLSEFQQVSAMQVILSETSLSSTEIEEDIPLDTDDSDCERLEDAYQNYKELASVNISPNMDQVFAIRDEYQDVDHEKHVTDGLDRTVPHNVTNHMFVRTSQMNNDFAVSKNSVLSSIQESVKCEEKGILTDDVMKGQERSPAKVNNMGVSQDNVPQYAEMNSESRSFSSSLDISYSCNESFSECEQKSKEFSWSSQDLPSSVEDEILIESHNVNLALLNNRTADQEQSVDPLAIVNEILPPNKNAGLTRPVETELNIKSEESLMGPPVPFNEDLHTSMNEEMISDCLDLPPPPDDILYSDEETLKCMADDHSDKSLDLPSLSEDMFFTAKERIHTKEMMRNKPKGCETPPETLENSTSRKRDTPTEETQGNEIIGHDGSKKEIPFVTLKPTGSDDENSDPLSSFRIGDRVLVCLSKPGVLKFKGLTKFSSGYWAGVALDKPEGHHNGTFQGIQYFSCPPKYGVLVRAEDISHLLEDRKNDSYSNDTDEDPSSGDEEPKSYGSFEKDLTTEKSTDRKEDGTGKGSQEMDGNNSKFSKVCQSGSCNPSIQELNSRIHKEPSGIIKQCLTLQRFVLASTLAEPNMDVNELRDAMDEAKRSVQYLANTFFNHVTQTAKKMYGPELQPFVVCQGEKRKMNIVVHTVIEEFRKSIFDDNSLLLMESKCKQSDVEIIQKQGRFLVSDLKSMSRVTRGRRNFWGSVNGMIGDVMDEVVQERWNTRRPSLKMDIKNCRGYHDYCV</sequence>